<comment type="caution">
    <text evidence="3">The sequence shown here is derived from an EMBL/GenBank/DDBJ whole genome shotgun (WGS) entry which is preliminary data.</text>
</comment>
<dbReference type="InterPro" id="IPR020471">
    <property type="entry name" value="AKR"/>
</dbReference>
<dbReference type="InterPro" id="IPR023210">
    <property type="entry name" value="NADP_OxRdtase_dom"/>
</dbReference>
<evidence type="ECO:0000256" key="1">
    <source>
        <dbReference type="ARBA" id="ARBA00023002"/>
    </source>
</evidence>
<evidence type="ECO:0000313" key="4">
    <source>
        <dbReference type="Proteomes" id="UP000696280"/>
    </source>
</evidence>
<dbReference type="EMBL" id="CAJVRL010000067">
    <property type="protein sequence ID" value="CAG8956001.1"/>
    <property type="molecule type" value="Genomic_DNA"/>
</dbReference>
<dbReference type="SUPFAM" id="SSF51430">
    <property type="entry name" value="NAD(P)-linked oxidoreductase"/>
    <property type="match status" value="1"/>
</dbReference>
<keyword evidence="1" id="KW-0560">Oxidoreductase</keyword>
<dbReference type="OrthoDB" id="5286008at2759"/>
<dbReference type="PANTHER" id="PTHR42686">
    <property type="entry name" value="GH17980P-RELATED"/>
    <property type="match status" value="1"/>
</dbReference>
<organism evidence="3 4">
    <name type="scientific">Hymenoscyphus fraxineus</name>
    <dbReference type="NCBI Taxonomy" id="746836"/>
    <lineage>
        <taxon>Eukaryota</taxon>
        <taxon>Fungi</taxon>
        <taxon>Dikarya</taxon>
        <taxon>Ascomycota</taxon>
        <taxon>Pezizomycotina</taxon>
        <taxon>Leotiomycetes</taxon>
        <taxon>Helotiales</taxon>
        <taxon>Helotiaceae</taxon>
        <taxon>Hymenoscyphus</taxon>
    </lineage>
</organism>
<dbReference type="InterPro" id="IPR036812">
    <property type="entry name" value="NAD(P)_OxRdtase_dom_sf"/>
</dbReference>
<dbReference type="GO" id="GO:0005829">
    <property type="term" value="C:cytosol"/>
    <property type="evidence" value="ECO:0007669"/>
    <property type="project" value="TreeGrafter"/>
</dbReference>
<proteinExistence type="predicted"/>
<dbReference type="GO" id="GO:0070485">
    <property type="term" value="P:dehydro-D-arabinono-1,4-lactone biosynthetic process"/>
    <property type="evidence" value="ECO:0007669"/>
    <property type="project" value="TreeGrafter"/>
</dbReference>
<reference evidence="3" key="1">
    <citation type="submission" date="2021-07" db="EMBL/GenBank/DDBJ databases">
        <authorList>
            <person name="Durling M."/>
        </authorList>
    </citation>
    <scope>NUCLEOTIDE SEQUENCE</scope>
</reference>
<evidence type="ECO:0000259" key="2">
    <source>
        <dbReference type="Pfam" id="PF00248"/>
    </source>
</evidence>
<accession>A0A9N9PQP1</accession>
<dbReference type="Proteomes" id="UP000696280">
    <property type="component" value="Unassembled WGS sequence"/>
</dbReference>
<dbReference type="FunFam" id="3.20.20.100:FF:000037">
    <property type="entry name" value="L-galactose dehydrogenase (L-GalDH)"/>
    <property type="match status" value="1"/>
</dbReference>
<dbReference type="PANTHER" id="PTHR42686:SF1">
    <property type="entry name" value="GH17980P-RELATED"/>
    <property type="match status" value="1"/>
</dbReference>
<feature type="domain" description="NADP-dependent oxidoreductase" evidence="2">
    <location>
        <begin position="14"/>
        <end position="310"/>
    </location>
</feature>
<evidence type="ECO:0000313" key="3">
    <source>
        <dbReference type="EMBL" id="CAG8956001.1"/>
    </source>
</evidence>
<dbReference type="Pfam" id="PF00248">
    <property type="entry name" value="Aldo_ket_red"/>
    <property type="match status" value="1"/>
</dbReference>
<name>A0A9N9PQP1_9HELO</name>
<dbReference type="GO" id="GO:0045290">
    <property type="term" value="F:D-arabinose 1-dehydrogenase [NAD(P)+] activity"/>
    <property type="evidence" value="ECO:0007669"/>
    <property type="project" value="InterPro"/>
</dbReference>
<gene>
    <name evidence="3" type="ORF">HYFRA_00008857</name>
</gene>
<dbReference type="InterPro" id="IPR044480">
    <property type="entry name" value="Ara2-like"/>
</dbReference>
<dbReference type="Gene3D" id="3.20.20.100">
    <property type="entry name" value="NADP-dependent oxidoreductase domain"/>
    <property type="match status" value="1"/>
</dbReference>
<dbReference type="CDD" id="cd19164">
    <property type="entry name" value="AKR_ARA2"/>
    <property type="match status" value="1"/>
</dbReference>
<sequence>MAPTQPPLSQILPPLICGTATFNNLYNPTITTIPSTSIIASALARGIRAFDTSPYYGPSESLLGAALASPSVLKAHPRATYQLLTKVGRIANAEFDYSPAWIQYSVRRSLQRLRTGYLDVVYCHDVEFVSASEVLGAVRELRHIRDTQGTVKYVGISGYPVPLLADLAEMVLRETGEPLDVVMSYANFTLQNGTLESRGLERLRRAGVSVVPNASPLGMGLLRSKGVPVGGKGDFHPAPRELRDKVLEAARFVEGKGEKLEVVAIRWALEQWAIQAAMLGGQGGIGVSVMGVSNLAELEETMRVWNSVLDGLEVVGRSAEKDDLQWSLERRKEIEGLAQGVWEILGTWKDFTWASPEVGYVNERTVKGVIEDEDSVVKDS</sequence>
<keyword evidence="4" id="KW-1185">Reference proteome</keyword>
<dbReference type="AlphaFoldDB" id="A0A9N9PQP1"/>
<protein>
    <recommendedName>
        <fullName evidence="2">NADP-dependent oxidoreductase domain-containing protein</fullName>
    </recommendedName>
</protein>